<feature type="transmembrane region" description="Helical" evidence="7">
    <location>
        <begin position="153"/>
        <end position="173"/>
    </location>
</feature>
<keyword evidence="4 7" id="KW-1133">Transmembrane helix</keyword>
<feature type="region of interest" description="Disordered" evidence="6">
    <location>
        <begin position="478"/>
        <end position="508"/>
    </location>
</feature>
<sequence>MTCADYTSVRIVRCTTAMANDGGFVRVLGRADVLALAFGAMIGFGWIVLTSDFITEAGPGGAALAFVLGGFVIMLVGLCYAELVSAMPHAGGEHHYGLRALGGRGAFVVSWAMLLGYVSVAAFEAVALPETVLYLFPDMLSVHLWSVAGYDVYLSWVAVGAGSAVVVTALNYFGIRPASVFQTVAVLFLLGAGALLLVGSLTNGSAGKMEPLFTGGVSGLFVVLVAVPFLFVGFDVIPQSASEVNLPHRQVGKLLVVSVACAAGWYAMIMLTVGSGLGPAELADADLASADGMAKLWDSPAMGDLLILGGIAGIFTSWNAFLIGASRLVYAMAESRMLPAWLGKLHPRYRTPSNAVLAIGLLTVLAPLFGEPMLTWLVNAGGINIVVAYTAVVLCFLILRRREPAMERPFTTPAGPVVGWTALALSLGLGVLYLPGMPAALDFPSEWAIVGGWWLAGALLVWRLPKITPGADAEERLVASVAARGGEPPAGDRDAGDSSGHLTGREPR</sequence>
<dbReference type="Proteomes" id="UP000631535">
    <property type="component" value="Unassembled WGS sequence"/>
</dbReference>
<keyword evidence="5 7" id="KW-0472">Membrane</keyword>
<feature type="transmembrane region" description="Helical" evidence="7">
    <location>
        <begin position="351"/>
        <end position="370"/>
    </location>
</feature>
<feature type="transmembrane region" description="Helical" evidence="7">
    <location>
        <begin position="305"/>
        <end position="330"/>
    </location>
</feature>
<dbReference type="EMBL" id="BMMP01000028">
    <property type="protein sequence ID" value="GGO58098.1"/>
    <property type="molecule type" value="Genomic_DNA"/>
</dbReference>
<evidence type="ECO:0000313" key="9">
    <source>
        <dbReference type="Proteomes" id="UP000631535"/>
    </source>
</evidence>
<feature type="transmembrane region" description="Helical" evidence="7">
    <location>
        <begin position="447"/>
        <end position="464"/>
    </location>
</feature>
<feature type="transmembrane region" description="Helical" evidence="7">
    <location>
        <begin position="61"/>
        <end position="84"/>
    </location>
</feature>
<reference evidence="9" key="1">
    <citation type="journal article" date="2019" name="Int. J. Syst. Evol. Microbiol.">
        <title>The Global Catalogue of Microorganisms (GCM) 10K type strain sequencing project: providing services to taxonomists for standard genome sequencing and annotation.</title>
        <authorList>
            <consortium name="The Broad Institute Genomics Platform"/>
            <consortium name="The Broad Institute Genome Sequencing Center for Infectious Disease"/>
            <person name="Wu L."/>
            <person name="Ma J."/>
        </authorList>
    </citation>
    <scope>NUCLEOTIDE SEQUENCE [LARGE SCALE GENOMIC DNA]</scope>
    <source>
        <strain evidence="9">CGMCC 4.7178</strain>
    </source>
</reference>
<feature type="transmembrane region" description="Helical" evidence="7">
    <location>
        <begin position="105"/>
        <end position="128"/>
    </location>
</feature>
<comment type="subcellular location">
    <subcellularLocation>
        <location evidence="1">Cell membrane</location>
        <topology evidence="1">Multi-pass membrane protein</topology>
    </subcellularLocation>
</comment>
<evidence type="ECO:0000256" key="3">
    <source>
        <dbReference type="ARBA" id="ARBA00022692"/>
    </source>
</evidence>
<evidence type="ECO:0000313" key="8">
    <source>
        <dbReference type="EMBL" id="GGO58098.1"/>
    </source>
</evidence>
<feature type="transmembrane region" description="Helical" evidence="7">
    <location>
        <begin position="411"/>
        <end position="435"/>
    </location>
</feature>
<feature type="transmembrane region" description="Helical" evidence="7">
    <location>
        <begin position="33"/>
        <end position="49"/>
    </location>
</feature>
<dbReference type="PANTHER" id="PTHR42770">
    <property type="entry name" value="AMINO ACID TRANSPORTER-RELATED"/>
    <property type="match status" value="1"/>
</dbReference>
<evidence type="ECO:0000256" key="5">
    <source>
        <dbReference type="ARBA" id="ARBA00023136"/>
    </source>
</evidence>
<gene>
    <name evidence="8" type="ORF">GCM10012287_55490</name>
</gene>
<evidence type="ECO:0000256" key="7">
    <source>
        <dbReference type="SAM" id="Phobius"/>
    </source>
</evidence>
<keyword evidence="3 7" id="KW-0812">Transmembrane</keyword>
<dbReference type="Gene3D" id="1.20.1740.10">
    <property type="entry name" value="Amino acid/polyamine transporter I"/>
    <property type="match status" value="1"/>
</dbReference>
<dbReference type="PANTHER" id="PTHR42770:SF7">
    <property type="entry name" value="MEMBRANE PROTEIN"/>
    <property type="match status" value="1"/>
</dbReference>
<feature type="transmembrane region" description="Helical" evidence="7">
    <location>
        <begin position="376"/>
        <end position="399"/>
    </location>
</feature>
<evidence type="ECO:0000256" key="6">
    <source>
        <dbReference type="SAM" id="MobiDB-lite"/>
    </source>
</evidence>
<dbReference type="InterPro" id="IPR050367">
    <property type="entry name" value="APC_superfamily"/>
</dbReference>
<dbReference type="Pfam" id="PF13520">
    <property type="entry name" value="AA_permease_2"/>
    <property type="match status" value="1"/>
</dbReference>
<feature type="transmembrane region" description="Helical" evidence="7">
    <location>
        <begin position="213"/>
        <end position="234"/>
    </location>
</feature>
<evidence type="ECO:0000256" key="1">
    <source>
        <dbReference type="ARBA" id="ARBA00004651"/>
    </source>
</evidence>
<evidence type="ECO:0000256" key="4">
    <source>
        <dbReference type="ARBA" id="ARBA00022989"/>
    </source>
</evidence>
<keyword evidence="9" id="KW-1185">Reference proteome</keyword>
<proteinExistence type="predicted"/>
<name>A0ABQ2MSQ7_9ACTN</name>
<accession>A0ABQ2MSQ7</accession>
<evidence type="ECO:0000256" key="2">
    <source>
        <dbReference type="ARBA" id="ARBA00022475"/>
    </source>
</evidence>
<comment type="caution">
    <text evidence="8">The sequence shown here is derived from an EMBL/GenBank/DDBJ whole genome shotgun (WGS) entry which is preliminary data.</text>
</comment>
<protein>
    <submittedName>
        <fullName evidence="8">Amino acid permease</fullName>
    </submittedName>
</protein>
<feature type="transmembrane region" description="Helical" evidence="7">
    <location>
        <begin position="254"/>
        <end position="277"/>
    </location>
</feature>
<keyword evidence="2" id="KW-1003">Cell membrane</keyword>
<feature type="transmembrane region" description="Helical" evidence="7">
    <location>
        <begin position="180"/>
        <end position="201"/>
    </location>
</feature>
<organism evidence="8 9">
    <name type="scientific">Streptomyces daqingensis</name>
    <dbReference type="NCBI Taxonomy" id="1472640"/>
    <lineage>
        <taxon>Bacteria</taxon>
        <taxon>Bacillati</taxon>
        <taxon>Actinomycetota</taxon>
        <taxon>Actinomycetes</taxon>
        <taxon>Kitasatosporales</taxon>
        <taxon>Streptomycetaceae</taxon>
        <taxon>Streptomyces</taxon>
    </lineage>
</organism>
<dbReference type="InterPro" id="IPR002293">
    <property type="entry name" value="AA/rel_permease1"/>
</dbReference>
<dbReference type="PIRSF" id="PIRSF006060">
    <property type="entry name" value="AA_transporter"/>
    <property type="match status" value="1"/>
</dbReference>